<dbReference type="STRING" id="644282.Deba_1130"/>
<dbReference type="Proteomes" id="UP000009047">
    <property type="component" value="Chromosome"/>
</dbReference>
<protein>
    <submittedName>
        <fullName evidence="1">Uncharacterized protein</fullName>
    </submittedName>
</protein>
<dbReference type="AlphaFoldDB" id="E1QIS5"/>
<dbReference type="EMBL" id="CP002085">
    <property type="protein sequence ID" value="ADK84498.1"/>
    <property type="molecule type" value="Genomic_DNA"/>
</dbReference>
<dbReference type="KEGG" id="dbr:Deba_1130"/>
<organism evidence="1 2">
    <name type="scientific">Desulfarculus baarsii (strain ATCC 33931 / DSM 2075 / LMG 7858 / VKM B-1802 / 2st14)</name>
    <dbReference type="NCBI Taxonomy" id="644282"/>
    <lineage>
        <taxon>Bacteria</taxon>
        <taxon>Pseudomonadati</taxon>
        <taxon>Thermodesulfobacteriota</taxon>
        <taxon>Desulfarculia</taxon>
        <taxon>Desulfarculales</taxon>
        <taxon>Desulfarculaceae</taxon>
        <taxon>Desulfarculus</taxon>
    </lineage>
</organism>
<reference evidence="1 2" key="1">
    <citation type="journal article" date="2010" name="Stand. Genomic Sci.">
        <title>Complete genome sequence of Desulfarculus baarsii type strain (2st14).</title>
        <authorList>
            <person name="Sun H."/>
            <person name="Spring S."/>
            <person name="Lapidus A."/>
            <person name="Davenport K."/>
            <person name="Del Rio T.G."/>
            <person name="Tice H."/>
            <person name="Nolan M."/>
            <person name="Copeland A."/>
            <person name="Cheng J.F."/>
            <person name="Lucas S."/>
            <person name="Tapia R."/>
            <person name="Goodwin L."/>
            <person name="Pitluck S."/>
            <person name="Ivanova N."/>
            <person name="Pagani I."/>
            <person name="Mavromatis K."/>
            <person name="Ovchinnikova G."/>
            <person name="Pati A."/>
            <person name="Chen A."/>
            <person name="Palaniappan K."/>
            <person name="Hauser L."/>
            <person name="Chang Y.J."/>
            <person name="Jeffries C.D."/>
            <person name="Detter J.C."/>
            <person name="Han C."/>
            <person name="Rohde M."/>
            <person name="Brambilla E."/>
            <person name="Goker M."/>
            <person name="Woyke T."/>
            <person name="Bristow J."/>
            <person name="Eisen J.A."/>
            <person name="Markowitz V."/>
            <person name="Hugenholtz P."/>
            <person name="Kyrpides N.C."/>
            <person name="Klenk H.P."/>
            <person name="Land M."/>
        </authorList>
    </citation>
    <scope>NUCLEOTIDE SEQUENCE [LARGE SCALE GENOMIC DNA]</scope>
    <source>
        <strain evidence="2">ATCC 33931 / DSM 2075 / LMG 7858 / VKM B-1802 / 2st14</strain>
    </source>
</reference>
<name>E1QIS5_DESB2</name>
<sequence length="467" mass="48369">MEMAGPWHGQTRLEAATEALGRELAALPLTAEAAVWAAGPDDAAQLIAPATAQALKRARLVKPPAHGRPDLALAMRRALAWAAGGRPGAVVLICSGQAGGLDQAILAGDPPGADGPFTHVVAMGPGKALAPALMRVTLLGGGKLLAVEAPNRARLVLHRAAQAALSPASLLAVVHDAANRPIELTYKIMHPGGGEKFGRPALANRPAQLPPGSYALVWPKDSAIGPGQPPQIARVASRGQTIVRAGGTGRLTLEAKGENGQDLPWLVNVTSAPGGRLLATNQALPVTIQAAAGEMIIQVIKPPTSWRADLAAGQAMTLTLGPWGRLRVNLPGPDGPWRAPLTAIGPAQAPRRWAGRTQSPLPLPPGDYEVIAQVIPPLRAKAATPPGGERILELPAVGGLLVFFEPGREPRPYAVHDTEGRNLGRGHTGQTIALQPGRYEIVMAHGGRANVAITARQLTRIDAPSAP</sequence>
<keyword evidence="2" id="KW-1185">Reference proteome</keyword>
<accession>E1QIS5</accession>
<evidence type="ECO:0000313" key="1">
    <source>
        <dbReference type="EMBL" id="ADK84498.1"/>
    </source>
</evidence>
<evidence type="ECO:0000313" key="2">
    <source>
        <dbReference type="Proteomes" id="UP000009047"/>
    </source>
</evidence>
<proteinExistence type="predicted"/>
<gene>
    <name evidence="1" type="ordered locus">Deba_1130</name>
</gene>
<dbReference type="HOGENOM" id="CLU_584908_0_0_7"/>